<protein>
    <submittedName>
        <fullName evidence="1">Three-Cys-motif partner protein TcmP</fullName>
    </submittedName>
</protein>
<proteinExistence type="predicted"/>
<accession>A0A7G8BL90</accession>
<keyword evidence="2" id="KW-1185">Reference proteome</keyword>
<name>A0A7G8BL90_9BACT</name>
<dbReference type="AlphaFoldDB" id="A0A7G8BL90"/>
<dbReference type="InterPro" id="IPR031009">
    <property type="entry name" value="Tcm_partner"/>
</dbReference>
<dbReference type="NCBIfam" id="TIGR04474">
    <property type="entry name" value="tcm_partner"/>
    <property type="match status" value="1"/>
</dbReference>
<reference evidence="1 2" key="1">
    <citation type="submission" date="2020-08" db="EMBL/GenBank/DDBJ databases">
        <title>Edaphobacter telluris sp. nov. and Acidobacterium dinghuensis sp. nov., two acidobacteria isolated from forest soil.</title>
        <authorList>
            <person name="Fu J."/>
            <person name="Qiu L."/>
        </authorList>
    </citation>
    <scope>NUCLEOTIDE SEQUENCE [LARGE SCALE GENOMIC DNA]</scope>
    <source>
        <strain evidence="1">4Y35</strain>
    </source>
</reference>
<gene>
    <name evidence="1" type="primary">tcmP</name>
    <name evidence="1" type="ORF">H7849_04945</name>
</gene>
<sequence>MKENAYDEDRLQTQVKHKLLDRYLSAAVPIIGSWAAEICYVDCLAGPWNETSSDLSDTSFSVALNVLRKTRNTLLQRGKSPSMRCIFNEWEDVPFEKLSAFCRTVADIEVDPRNWDFERHVKDVVKLATNRTKSFPFFFIDPTGWELASVPLIKPILQISPGEVLINLMTSWIRRFLSDEKKDFVRLLGEDAKRIAQLSGDEQEEELVRCYSEAVRKAGNFPYVCTMPILKSKQESFHFHMVYATRHPTGVKEFKKAEGDVVPFMHEVRAEARHQREFQATGQYSFLEPLDTYSDRRYARYHRRNLEQASQAALELLSSSEVVQFDDLWAKWMQFACVKDDELQSWMRDREKRGLLKIDNLSGRAKKLSFGNGITLTSAGAPISHD</sequence>
<organism evidence="1 2">
    <name type="scientific">Alloacidobacterium dinghuense</name>
    <dbReference type="NCBI Taxonomy" id="2763107"/>
    <lineage>
        <taxon>Bacteria</taxon>
        <taxon>Pseudomonadati</taxon>
        <taxon>Acidobacteriota</taxon>
        <taxon>Terriglobia</taxon>
        <taxon>Terriglobales</taxon>
        <taxon>Acidobacteriaceae</taxon>
        <taxon>Alloacidobacterium</taxon>
    </lineage>
</organism>
<dbReference type="Proteomes" id="UP000515312">
    <property type="component" value="Chromosome"/>
</dbReference>
<dbReference type="KEGG" id="adin:H7849_04945"/>
<dbReference type="RefSeq" id="WP_186744641.1">
    <property type="nucleotide sequence ID" value="NZ_CP060394.1"/>
</dbReference>
<dbReference type="EMBL" id="CP060394">
    <property type="protein sequence ID" value="QNI33310.1"/>
    <property type="molecule type" value="Genomic_DNA"/>
</dbReference>
<evidence type="ECO:0000313" key="1">
    <source>
        <dbReference type="EMBL" id="QNI33310.1"/>
    </source>
</evidence>
<evidence type="ECO:0000313" key="2">
    <source>
        <dbReference type="Proteomes" id="UP000515312"/>
    </source>
</evidence>